<dbReference type="GO" id="GO:0009450">
    <property type="term" value="P:gamma-aminobutyric acid catabolic process"/>
    <property type="evidence" value="ECO:0007669"/>
    <property type="project" value="TreeGrafter"/>
</dbReference>
<dbReference type="RefSeq" id="XP_015464476.1">
    <property type="nucleotide sequence ID" value="XM_015614697.1"/>
</dbReference>
<dbReference type="OrthoDB" id="310895at2759"/>
<keyword evidence="1 3" id="KW-0560">Oxidoreductase</keyword>
<evidence type="ECO:0000259" key="4">
    <source>
        <dbReference type="Pfam" id="PF00171"/>
    </source>
</evidence>
<dbReference type="InterPro" id="IPR016161">
    <property type="entry name" value="Ald_DH/histidinol_DH"/>
</dbReference>
<dbReference type="PANTHER" id="PTHR43353:SF6">
    <property type="entry name" value="CYTOPLASMIC ALDEHYDE DEHYDROGENASE (EUROFUNG)"/>
    <property type="match status" value="1"/>
</dbReference>
<dbReference type="Pfam" id="PF00171">
    <property type="entry name" value="Aldedh"/>
    <property type="match status" value="1"/>
</dbReference>
<name>A0A0V1PQ48_9ASCO</name>
<dbReference type="InterPro" id="IPR016162">
    <property type="entry name" value="Ald_DH_N"/>
</dbReference>
<feature type="active site" evidence="2">
    <location>
        <position position="254"/>
    </location>
</feature>
<dbReference type="Proteomes" id="UP000054251">
    <property type="component" value="Unassembled WGS sequence"/>
</dbReference>
<sequence>MNKRSIVPLLLNSIEEINLEHLIYEVESPFESGKALYKAQGISIEEIKRVTENSMEAFKVWKTTSFTEKRNVLDQVASLLDARRSYFMDILEEMGLPQWFAHVNVETGIQILKECAANVSMPLGTIPRSSHEDIYTAVVNEPIGPVLSIAPWNAPIILCIRAIAGPVAAGCSVVVKTSEHSPLVHMELAKLFTEAGAPSGLVNSINHRPQDASEVTKALIRSPHIKKVTFTGSSQVGQIISKIAAEVFKPVLLELGGKSAVIVTKSADIIRAADAILNAAFAHNGQICMSTERVYVENEVYDNFVDAISKCFDEFTSTQKKLPQRSSIQSKKIDSMVRNAIKNGAKMLCGRLFRDDAYIEPLVIADVSGKEDIYDNETFGPIFYINRVSDVSEAISKVNASRYGLSTAIWSSDVLQALEVARDLESGAVHINGKTIHDEATLPHGGVKESGFGRFNSTWGLQEFQYTKTITLAK</sequence>
<dbReference type="GeneID" id="26842877"/>
<comment type="similarity">
    <text evidence="3">Belongs to the aldehyde dehydrogenase family.</text>
</comment>
<dbReference type="SUPFAM" id="SSF53720">
    <property type="entry name" value="ALDH-like"/>
    <property type="match status" value="1"/>
</dbReference>
<dbReference type="Gene3D" id="3.40.605.10">
    <property type="entry name" value="Aldehyde Dehydrogenase, Chain A, domain 1"/>
    <property type="match status" value="1"/>
</dbReference>
<evidence type="ECO:0000256" key="2">
    <source>
        <dbReference type="PROSITE-ProRule" id="PRU10007"/>
    </source>
</evidence>
<evidence type="ECO:0000313" key="5">
    <source>
        <dbReference type="EMBL" id="KRZ98373.1"/>
    </source>
</evidence>
<dbReference type="InterPro" id="IPR015590">
    <property type="entry name" value="Aldehyde_DH_dom"/>
</dbReference>
<dbReference type="EMBL" id="LMYN01000309">
    <property type="protein sequence ID" value="KRZ98373.1"/>
    <property type="molecule type" value="Genomic_DNA"/>
</dbReference>
<evidence type="ECO:0000256" key="3">
    <source>
        <dbReference type="RuleBase" id="RU003345"/>
    </source>
</evidence>
<evidence type="ECO:0000256" key="1">
    <source>
        <dbReference type="ARBA" id="ARBA00023002"/>
    </source>
</evidence>
<evidence type="ECO:0000313" key="6">
    <source>
        <dbReference type="Proteomes" id="UP000054251"/>
    </source>
</evidence>
<dbReference type="InterPro" id="IPR016163">
    <property type="entry name" value="Ald_DH_C"/>
</dbReference>
<dbReference type="Gene3D" id="3.40.309.10">
    <property type="entry name" value="Aldehyde Dehydrogenase, Chain A, domain 2"/>
    <property type="match status" value="1"/>
</dbReference>
<dbReference type="GO" id="GO:0004777">
    <property type="term" value="F:succinate-semialdehyde dehydrogenase (NAD+) activity"/>
    <property type="evidence" value="ECO:0007669"/>
    <property type="project" value="TreeGrafter"/>
</dbReference>
<organism evidence="5 6">
    <name type="scientific">Debaryomyces fabryi</name>
    <dbReference type="NCBI Taxonomy" id="58627"/>
    <lineage>
        <taxon>Eukaryota</taxon>
        <taxon>Fungi</taxon>
        <taxon>Dikarya</taxon>
        <taxon>Ascomycota</taxon>
        <taxon>Saccharomycotina</taxon>
        <taxon>Pichiomycetes</taxon>
        <taxon>Debaryomycetaceae</taxon>
        <taxon>Debaryomyces</taxon>
    </lineage>
</organism>
<feature type="domain" description="Aldehyde dehydrogenase" evidence="4">
    <location>
        <begin position="24"/>
        <end position="470"/>
    </location>
</feature>
<accession>A0A0V1PQ48</accession>
<proteinExistence type="inferred from homology"/>
<dbReference type="PANTHER" id="PTHR43353">
    <property type="entry name" value="SUCCINATE-SEMIALDEHYDE DEHYDROGENASE, MITOCHONDRIAL"/>
    <property type="match status" value="1"/>
</dbReference>
<reference evidence="5 6" key="1">
    <citation type="submission" date="2015-11" db="EMBL/GenBank/DDBJ databases">
        <title>The genome of Debaryomyces fabryi.</title>
        <authorList>
            <person name="Tafer H."/>
            <person name="Lopandic K."/>
        </authorList>
    </citation>
    <scope>NUCLEOTIDE SEQUENCE [LARGE SCALE GENOMIC DNA]</scope>
    <source>
        <strain evidence="5 6">CBS 789</strain>
    </source>
</reference>
<gene>
    <name evidence="5" type="ORF">AC631_05868</name>
</gene>
<protein>
    <recommendedName>
        <fullName evidence="4">Aldehyde dehydrogenase domain-containing protein</fullName>
    </recommendedName>
</protein>
<comment type="caution">
    <text evidence="5">The sequence shown here is derived from an EMBL/GenBank/DDBJ whole genome shotgun (WGS) entry which is preliminary data.</text>
</comment>
<keyword evidence="6" id="KW-1185">Reference proteome</keyword>
<dbReference type="InterPro" id="IPR029510">
    <property type="entry name" value="Ald_DH_CS_GLU"/>
</dbReference>
<dbReference type="InterPro" id="IPR050740">
    <property type="entry name" value="Aldehyde_DH_Superfamily"/>
</dbReference>
<dbReference type="AlphaFoldDB" id="A0A0V1PQ48"/>
<dbReference type="PROSITE" id="PS00687">
    <property type="entry name" value="ALDEHYDE_DEHYDR_GLU"/>
    <property type="match status" value="1"/>
</dbReference>